<evidence type="ECO:0000313" key="4">
    <source>
        <dbReference type="Proteomes" id="UP000023152"/>
    </source>
</evidence>
<sequence length="313" mass="35976">MKMENEELKSMVHMKEHDLKLLTKDNALLNELYEEEKTKYEAELLKLEKLKQEMVEKEAEFELHTREQEMFGGASKKPGGSGHPSGIDEEDHRHADGYDDEEEEESGDYYNSNAHGHRGGGANGHGGYPLNGKSRVSAREYKKLHEELQEERRRGKELKEQLNNVLNKLEDEEKTKEELEQLKEYCNKLEQLNSQQLDDATAITQSVHNEIVKLAHRNAHLEQEKQDLVKHLDAKHYEIAMLQKSLALSHYENGPMASSSSSSSSAHQQGRQRYNDGDGNVNENTAIADDIYNARKNELLRAFDELMQMQMQI</sequence>
<feature type="compositionally biased region" description="Gly residues" evidence="2">
    <location>
        <begin position="119"/>
        <end position="129"/>
    </location>
</feature>
<proteinExistence type="predicted"/>
<feature type="region of interest" description="Disordered" evidence="2">
    <location>
        <begin position="252"/>
        <end position="282"/>
    </location>
</feature>
<comment type="caution">
    <text evidence="3">The sequence shown here is derived from an EMBL/GenBank/DDBJ whole genome shotgun (WGS) entry which is preliminary data.</text>
</comment>
<gene>
    <name evidence="3" type="ORF">RFI_25760</name>
</gene>
<keyword evidence="1" id="KW-0175">Coiled coil</keyword>
<organism evidence="3 4">
    <name type="scientific">Reticulomyxa filosa</name>
    <dbReference type="NCBI Taxonomy" id="46433"/>
    <lineage>
        <taxon>Eukaryota</taxon>
        <taxon>Sar</taxon>
        <taxon>Rhizaria</taxon>
        <taxon>Retaria</taxon>
        <taxon>Foraminifera</taxon>
        <taxon>Monothalamids</taxon>
        <taxon>Reticulomyxidae</taxon>
        <taxon>Reticulomyxa</taxon>
    </lineage>
</organism>
<feature type="compositionally biased region" description="Acidic residues" evidence="2">
    <location>
        <begin position="98"/>
        <end position="107"/>
    </location>
</feature>
<feature type="coiled-coil region" evidence="1">
    <location>
        <begin position="138"/>
        <end position="199"/>
    </location>
</feature>
<reference evidence="3 4" key="1">
    <citation type="journal article" date="2013" name="Curr. Biol.">
        <title>The Genome of the Foraminiferan Reticulomyxa filosa.</title>
        <authorList>
            <person name="Glockner G."/>
            <person name="Hulsmann N."/>
            <person name="Schleicher M."/>
            <person name="Noegel A.A."/>
            <person name="Eichinger L."/>
            <person name="Gallinger C."/>
            <person name="Pawlowski J."/>
            <person name="Sierra R."/>
            <person name="Euteneuer U."/>
            <person name="Pillet L."/>
            <person name="Moustafa A."/>
            <person name="Platzer M."/>
            <person name="Groth M."/>
            <person name="Szafranski K."/>
            <person name="Schliwa M."/>
        </authorList>
    </citation>
    <scope>NUCLEOTIDE SEQUENCE [LARGE SCALE GENOMIC DNA]</scope>
</reference>
<evidence type="ECO:0000256" key="2">
    <source>
        <dbReference type="SAM" id="MobiDB-lite"/>
    </source>
</evidence>
<evidence type="ECO:0000313" key="3">
    <source>
        <dbReference type="EMBL" id="ETO11616.1"/>
    </source>
</evidence>
<name>X6MD64_RETFI</name>
<dbReference type="AlphaFoldDB" id="X6MD64"/>
<keyword evidence="4" id="KW-1185">Reference proteome</keyword>
<accession>X6MD64</accession>
<dbReference type="EMBL" id="ASPP01022264">
    <property type="protein sequence ID" value="ETO11616.1"/>
    <property type="molecule type" value="Genomic_DNA"/>
</dbReference>
<feature type="region of interest" description="Disordered" evidence="2">
    <location>
        <begin position="63"/>
        <end position="133"/>
    </location>
</feature>
<protein>
    <submittedName>
        <fullName evidence="3">Uncharacterized protein</fullName>
    </submittedName>
</protein>
<dbReference type="Proteomes" id="UP000023152">
    <property type="component" value="Unassembled WGS sequence"/>
</dbReference>
<feature type="non-terminal residue" evidence="3">
    <location>
        <position position="313"/>
    </location>
</feature>
<evidence type="ECO:0000256" key="1">
    <source>
        <dbReference type="SAM" id="Coils"/>
    </source>
</evidence>